<dbReference type="Gene3D" id="3.30.420.10">
    <property type="entry name" value="Ribonuclease H-like superfamily/Ribonuclease H"/>
    <property type="match status" value="1"/>
</dbReference>
<feature type="domain" description="Integrase catalytic" evidence="2">
    <location>
        <begin position="261"/>
        <end position="472"/>
    </location>
</feature>
<dbReference type="Proteomes" id="UP000219215">
    <property type="component" value="Chromosome DPRO"/>
</dbReference>
<dbReference type="PROSITE" id="PS50994">
    <property type="entry name" value="INTEGRASE"/>
    <property type="match status" value="1"/>
</dbReference>
<dbReference type="GO" id="GO:0003676">
    <property type="term" value="F:nucleic acid binding"/>
    <property type="evidence" value="ECO:0007669"/>
    <property type="project" value="InterPro"/>
</dbReference>
<name>A0A2C8FEK3_9BACT</name>
<feature type="region of interest" description="Disordered" evidence="1">
    <location>
        <begin position="623"/>
        <end position="675"/>
    </location>
</feature>
<sequence>MFKINEVLQYEGKLLRVLSLDDEQVVWIDVQGSKALPVVVFFRDLQRAMDDEALVRAKDPYEALAFAAPEKGSIAQVKRDKNYELVRAIVSAPLFYDPKVRGTKINDLVTSRGVSKSNLYKLLRRYWQRGQTPNALLPHYKNSGGKGKKRKTNGKKLGRPRTVSPGIGALIDEETERLFRIAIDKHFLTDKGNDLPYVYRRFVTLFKNYFPDAEDSELPTKWQLQHFYNREYSLTKKIKKRTRRIKYDKDVRQLSSTATAHALGPGSRYEIDATIADIYVLSDSERRDIVGRPVIYFVKDVFSRMIAGFYVGLENASYVAAIQALTMAMTDKVQLCSEYGVDIREEDWPTVGLPNAILADRGELLGHQIESLESSFSVRVENTPPYRGDAKGIVERSFRTVQADFKKYAPGAVEETTIKKRGGRDYRLDAKFTIREFKEIILRSILMHNRFDVLEKYDREIDMPDDLEMTPLSIWNWGIQHRTGRLRVASEEAIRISLLPRAKASISDLGISVFGVYYTCAEIVESGLLHRSQKTRRPVGLEAAYDPASADIIYLFPSKGTSEYWTCNLTPRSREFAGASFWDVWRRKKKQKRKNAESRQRQTEEKRQFEEYLNEKIIEVDSLAPKTHHRSDAERVRGIRSNRENEKKRERQQRSQKDKPREPATNAKTIPFKGNVVEDYEYPDLIDELFDSEDS</sequence>
<dbReference type="EMBL" id="LT907975">
    <property type="protein sequence ID" value="SOB60489.1"/>
    <property type="molecule type" value="Genomic_DNA"/>
</dbReference>
<dbReference type="GO" id="GO:0015074">
    <property type="term" value="P:DNA integration"/>
    <property type="evidence" value="ECO:0007669"/>
    <property type="project" value="InterPro"/>
</dbReference>
<reference evidence="4" key="1">
    <citation type="submission" date="2017-09" db="EMBL/GenBank/DDBJ databases">
        <authorList>
            <person name="Regsiter A."/>
            <person name="William W."/>
        </authorList>
    </citation>
    <scope>NUCLEOTIDE SEQUENCE [LARGE SCALE GENOMIC DNA]</scope>
    <source>
        <strain evidence="4">500-1</strain>
    </source>
</reference>
<evidence type="ECO:0000256" key="1">
    <source>
        <dbReference type="SAM" id="MobiDB-lite"/>
    </source>
</evidence>
<dbReference type="AlphaFoldDB" id="A0A2C8FEK3"/>
<protein>
    <submittedName>
        <fullName evidence="3">Transposon Tn7 transposition protein TnsB</fullName>
    </submittedName>
</protein>
<gene>
    <name evidence="3" type="primary">tnsB</name>
    <name evidence="3" type="ORF">DPRO_3573</name>
</gene>
<dbReference type="InterPro" id="IPR012337">
    <property type="entry name" value="RNaseH-like_sf"/>
</dbReference>
<organism evidence="3 4">
    <name type="scientific">Pseudodesulfovibrio profundus</name>
    <dbReference type="NCBI Taxonomy" id="57320"/>
    <lineage>
        <taxon>Bacteria</taxon>
        <taxon>Pseudomonadati</taxon>
        <taxon>Thermodesulfobacteriota</taxon>
        <taxon>Desulfovibrionia</taxon>
        <taxon>Desulfovibrionales</taxon>
        <taxon>Desulfovibrionaceae</taxon>
    </lineage>
</organism>
<dbReference type="KEGG" id="pprf:DPRO_3573"/>
<evidence type="ECO:0000313" key="4">
    <source>
        <dbReference type="Proteomes" id="UP000219215"/>
    </source>
</evidence>
<proteinExistence type="predicted"/>
<evidence type="ECO:0000313" key="3">
    <source>
        <dbReference type="EMBL" id="SOB60489.1"/>
    </source>
</evidence>
<feature type="region of interest" description="Disordered" evidence="1">
    <location>
        <begin position="137"/>
        <end position="159"/>
    </location>
</feature>
<evidence type="ECO:0000259" key="2">
    <source>
        <dbReference type="PROSITE" id="PS50994"/>
    </source>
</evidence>
<dbReference type="RefSeq" id="WP_097013202.1">
    <property type="nucleotide sequence ID" value="NZ_LT907975.1"/>
</dbReference>
<dbReference type="InterPro" id="IPR001584">
    <property type="entry name" value="Integrase_cat-core"/>
</dbReference>
<dbReference type="InterPro" id="IPR036397">
    <property type="entry name" value="RNaseH_sf"/>
</dbReference>
<feature type="compositionally biased region" description="Basic residues" evidence="1">
    <location>
        <begin position="146"/>
        <end position="159"/>
    </location>
</feature>
<accession>A0A2C8FEK3</accession>
<dbReference type="OrthoDB" id="5439087at2"/>
<feature type="compositionally biased region" description="Basic and acidic residues" evidence="1">
    <location>
        <begin position="630"/>
        <end position="662"/>
    </location>
</feature>
<dbReference type="SUPFAM" id="SSF53098">
    <property type="entry name" value="Ribonuclease H-like"/>
    <property type="match status" value="1"/>
</dbReference>
<keyword evidence="4" id="KW-1185">Reference proteome</keyword>